<accession>A0ABR8WTJ7</accession>
<keyword evidence="2" id="KW-0012">Acyltransferase</keyword>
<organism evidence="5 6">
    <name type="scientific">Brevibacterium gallinarum</name>
    <dbReference type="NCBI Taxonomy" id="2762220"/>
    <lineage>
        <taxon>Bacteria</taxon>
        <taxon>Bacillati</taxon>
        <taxon>Actinomycetota</taxon>
        <taxon>Actinomycetes</taxon>
        <taxon>Micrococcales</taxon>
        <taxon>Brevibacteriaceae</taxon>
        <taxon>Brevibacterium</taxon>
    </lineage>
</organism>
<reference evidence="5 6" key="1">
    <citation type="submission" date="2020-08" db="EMBL/GenBank/DDBJ databases">
        <title>A Genomic Blueprint of the Chicken Gut Microbiome.</title>
        <authorList>
            <person name="Gilroy R."/>
            <person name="Ravi A."/>
            <person name="Getino M."/>
            <person name="Pursley I."/>
            <person name="Horton D.L."/>
            <person name="Alikhan N.-F."/>
            <person name="Baker D."/>
            <person name="Gharbi K."/>
            <person name="Hall N."/>
            <person name="Watson M."/>
            <person name="Adriaenssens E.M."/>
            <person name="Foster-Nyarko E."/>
            <person name="Jarju S."/>
            <person name="Secka A."/>
            <person name="Antonio M."/>
            <person name="Oren A."/>
            <person name="Chaudhuri R."/>
            <person name="La Ragione R.M."/>
            <person name="Hildebrand F."/>
            <person name="Pallen M.J."/>
        </authorList>
    </citation>
    <scope>NUCLEOTIDE SEQUENCE [LARGE SCALE GENOMIC DNA]</scope>
    <source>
        <strain evidence="5 6">Re57</strain>
    </source>
</reference>
<dbReference type="Proteomes" id="UP000651517">
    <property type="component" value="Unassembled WGS sequence"/>
</dbReference>
<dbReference type="Pfam" id="PF00583">
    <property type="entry name" value="Acetyltransf_1"/>
    <property type="match status" value="1"/>
</dbReference>
<proteinExistence type="predicted"/>
<evidence type="ECO:0000259" key="4">
    <source>
        <dbReference type="PROSITE" id="PS51186"/>
    </source>
</evidence>
<dbReference type="RefSeq" id="WP_191725752.1">
    <property type="nucleotide sequence ID" value="NZ_JACSPY010000004.1"/>
</dbReference>
<keyword evidence="1" id="KW-0808">Transferase</keyword>
<feature type="domain" description="N-acetyltransferase" evidence="4">
    <location>
        <begin position="12"/>
        <end position="185"/>
    </location>
</feature>
<dbReference type="InterPro" id="IPR050680">
    <property type="entry name" value="YpeA/RimI_acetyltransf"/>
</dbReference>
<name>A0ABR8WTJ7_9MICO</name>
<dbReference type="SUPFAM" id="SSF55729">
    <property type="entry name" value="Acyl-CoA N-acyltransferases (Nat)"/>
    <property type="match status" value="1"/>
</dbReference>
<evidence type="ECO:0000313" key="5">
    <source>
        <dbReference type="EMBL" id="MBD8020257.1"/>
    </source>
</evidence>
<dbReference type="CDD" id="cd04301">
    <property type="entry name" value="NAT_SF"/>
    <property type="match status" value="1"/>
</dbReference>
<dbReference type="PANTHER" id="PTHR43420">
    <property type="entry name" value="ACETYLTRANSFERASE"/>
    <property type="match status" value="1"/>
</dbReference>
<sequence length="248" mass="27509">MLTRTASAEGVLEIVRLDPADWDAHRQVRLRMLADAPEAFWGTYEEAAQLRAADWQAQLSGARIVLHARHREQPADGETTAAEVPVGCLVLQPEGYTPELPLAADEAILTKIWVDPAARGRGVSAQLVRCAARIAEQLGRPQLLLDVDDSNTAAIRSYERLGFRATGRRDERTAAGTHWVEYTAHTSQLRLDETASPRGWPPQHRQPRQNRWAPPCGRRLQICFRVVRLSASITADRSCGSPGRAERA</sequence>
<feature type="region of interest" description="Disordered" evidence="3">
    <location>
        <begin position="193"/>
        <end position="212"/>
    </location>
</feature>
<dbReference type="EMBL" id="JACSPY010000004">
    <property type="protein sequence ID" value="MBD8020257.1"/>
    <property type="molecule type" value="Genomic_DNA"/>
</dbReference>
<dbReference type="Gene3D" id="3.40.630.30">
    <property type="match status" value="1"/>
</dbReference>
<evidence type="ECO:0000313" key="6">
    <source>
        <dbReference type="Proteomes" id="UP000651517"/>
    </source>
</evidence>
<dbReference type="InterPro" id="IPR016181">
    <property type="entry name" value="Acyl_CoA_acyltransferase"/>
</dbReference>
<dbReference type="InterPro" id="IPR000182">
    <property type="entry name" value="GNAT_dom"/>
</dbReference>
<evidence type="ECO:0000256" key="2">
    <source>
        <dbReference type="ARBA" id="ARBA00023315"/>
    </source>
</evidence>
<protein>
    <submittedName>
        <fullName evidence="5">GNAT family N-acetyltransferase</fullName>
    </submittedName>
</protein>
<comment type="caution">
    <text evidence="5">The sequence shown here is derived from an EMBL/GenBank/DDBJ whole genome shotgun (WGS) entry which is preliminary data.</text>
</comment>
<keyword evidence="6" id="KW-1185">Reference proteome</keyword>
<gene>
    <name evidence="5" type="ORF">H9634_05615</name>
</gene>
<evidence type="ECO:0000256" key="3">
    <source>
        <dbReference type="SAM" id="MobiDB-lite"/>
    </source>
</evidence>
<evidence type="ECO:0000256" key="1">
    <source>
        <dbReference type="ARBA" id="ARBA00022679"/>
    </source>
</evidence>
<dbReference type="PROSITE" id="PS51186">
    <property type="entry name" value="GNAT"/>
    <property type="match status" value="1"/>
</dbReference>